<name>A0A3B1J1F2_ASTMX</name>
<reference evidence="3" key="4">
    <citation type="submission" date="2025-09" db="UniProtKB">
        <authorList>
            <consortium name="Ensembl"/>
        </authorList>
    </citation>
    <scope>IDENTIFICATION</scope>
</reference>
<evidence type="ECO:0000313" key="3">
    <source>
        <dbReference type="Ensembl" id="ENSAMXP00000036023.1"/>
    </source>
</evidence>
<dbReference type="FunFam" id="1.10.167.10:FF:000001">
    <property type="entry name" value="Putative regulator of g-protein signaling 12"/>
    <property type="match status" value="1"/>
</dbReference>
<feature type="signal peptide" evidence="1">
    <location>
        <begin position="1"/>
        <end position="18"/>
    </location>
</feature>
<organism evidence="3 4">
    <name type="scientific">Astyanax mexicanus</name>
    <name type="common">Blind cave fish</name>
    <name type="synonym">Astyanax fasciatus mexicanus</name>
    <dbReference type="NCBI Taxonomy" id="7994"/>
    <lineage>
        <taxon>Eukaryota</taxon>
        <taxon>Metazoa</taxon>
        <taxon>Chordata</taxon>
        <taxon>Craniata</taxon>
        <taxon>Vertebrata</taxon>
        <taxon>Euteleostomi</taxon>
        <taxon>Actinopterygii</taxon>
        <taxon>Neopterygii</taxon>
        <taxon>Teleostei</taxon>
        <taxon>Ostariophysi</taxon>
        <taxon>Characiformes</taxon>
        <taxon>Characoidei</taxon>
        <taxon>Acestrorhamphidae</taxon>
        <taxon>Acestrorhamphinae</taxon>
        <taxon>Astyanax</taxon>
    </lineage>
</organism>
<dbReference type="STRING" id="7994.ENSAMXP00000036023"/>
<keyword evidence="1" id="KW-0732">Signal</keyword>
<dbReference type="Ensembl" id="ENSAMXT00000057303.1">
    <property type="protein sequence ID" value="ENSAMXP00000036023.1"/>
    <property type="gene ID" value="ENSAMXG00000039237.1"/>
</dbReference>
<dbReference type="PANTHER" id="PTHR10845:SF260">
    <property type="entry name" value="REGULATOR OF G-PROTEIN SIGNALING 20-LIKE"/>
    <property type="match status" value="1"/>
</dbReference>
<reference evidence="3" key="3">
    <citation type="submission" date="2025-08" db="UniProtKB">
        <authorList>
            <consortium name="Ensembl"/>
        </authorList>
    </citation>
    <scope>IDENTIFICATION</scope>
</reference>
<dbReference type="GeneTree" id="ENSGT00940000155393"/>
<protein>
    <submittedName>
        <fullName evidence="3">Regulator of G protein signaling 20</fullName>
    </submittedName>
</protein>
<evidence type="ECO:0000313" key="4">
    <source>
        <dbReference type="Proteomes" id="UP000018467"/>
    </source>
</evidence>
<dbReference type="InParanoid" id="A0A3B1J1F2"/>
<reference evidence="4" key="1">
    <citation type="submission" date="2013-03" db="EMBL/GenBank/DDBJ databases">
        <authorList>
            <person name="Jeffery W."/>
            <person name="Warren W."/>
            <person name="Wilson R.K."/>
        </authorList>
    </citation>
    <scope>NUCLEOTIDE SEQUENCE</scope>
    <source>
        <strain evidence="4">female</strain>
    </source>
</reference>
<accession>A0A3B1J1F2</accession>
<dbReference type="Bgee" id="ENSAMXG00000039237">
    <property type="expression patterns" value="Expressed in olfactory epithelium and 11 other cell types or tissues"/>
</dbReference>
<dbReference type="PANTHER" id="PTHR10845">
    <property type="entry name" value="REGULATOR OF G PROTEIN SIGNALING"/>
    <property type="match status" value="1"/>
</dbReference>
<feature type="chain" id="PRO_5017231796" evidence="1">
    <location>
        <begin position="19"/>
        <end position="253"/>
    </location>
</feature>
<dbReference type="Proteomes" id="UP000018467">
    <property type="component" value="Unassembled WGS sequence"/>
</dbReference>
<dbReference type="InterPro" id="IPR036305">
    <property type="entry name" value="RGS_sf"/>
</dbReference>
<dbReference type="Gene3D" id="1.10.167.10">
    <property type="entry name" value="Regulator of G-protein Signalling 4, domain 2"/>
    <property type="match status" value="1"/>
</dbReference>
<dbReference type="AlphaFoldDB" id="A0A3B1J1F2"/>
<dbReference type="PROSITE" id="PS50132">
    <property type="entry name" value="RGS"/>
    <property type="match status" value="1"/>
</dbReference>
<sequence>MFCVLLFCVGVCWGGGRGLGAGVLGTFVKLHEVYSVIPAEPHTHRPVYTAGYCLHSGCGPKRVYIVQIKNMFLNYVCVCVCVYSLTVHPSKDERIPEKICEKQTEAEVEELRGPTLEEVRLWGQTFEQLIKSPRGRASFRQFLKTEFSEENLLFWLACEELKKETNRTAVEQTVKQIYEDYVSILSPREVSLDSRVREVINKNMMEPSSQTFDDAQQQIYTLMQRDSYPRYINSSMYADLIKSLEEPPTPNES</sequence>
<feature type="domain" description="RGS" evidence="2">
    <location>
        <begin position="125"/>
        <end position="241"/>
    </location>
</feature>
<dbReference type="PRINTS" id="PR01301">
    <property type="entry name" value="RGSPROTEIN"/>
</dbReference>
<keyword evidence="4" id="KW-1185">Reference proteome</keyword>
<dbReference type="SMART" id="SM00315">
    <property type="entry name" value="RGS"/>
    <property type="match status" value="1"/>
</dbReference>
<proteinExistence type="predicted"/>
<reference evidence="4" key="2">
    <citation type="journal article" date="2014" name="Nat. Commun.">
        <title>The cavefish genome reveals candidate genes for eye loss.</title>
        <authorList>
            <person name="McGaugh S.E."/>
            <person name="Gross J.B."/>
            <person name="Aken B."/>
            <person name="Blin M."/>
            <person name="Borowsky R."/>
            <person name="Chalopin D."/>
            <person name="Hinaux H."/>
            <person name="Jeffery W.R."/>
            <person name="Keene A."/>
            <person name="Ma L."/>
            <person name="Minx P."/>
            <person name="Murphy D."/>
            <person name="O'Quin K.E."/>
            <person name="Retaux S."/>
            <person name="Rohner N."/>
            <person name="Searle S.M."/>
            <person name="Stahl B.A."/>
            <person name="Tabin C."/>
            <person name="Volff J.N."/>
            <person name="Yoshizawa M."/>
            <person name="Warren W.C."/>
        </authorList>
    </citation>
    <scope>NUCLEOTIDE SEQUENCE [LARGE SCALE GENOMIC DNA]</scope>
    <source>
        <strain evidence="4">female</strain>
    </source>
</reference>
<dbReference type="SUPFAM" id="SSF48097">
    <property type="entry name" value="Regulator of G-protein signaling, RGS"/>
    <property type="match status" value="1"/>
</dbReference>
<dbReference type="Pfam" id="PF00615">
    <property type="entry name" value="RGS"/>
    <property type="match status" value="1"/>
</dbReference>
<dbReference type="InterPro" id="IPR016137">
    <property type="entry name" value="RGS"/>
</dbReference>
<evidence type="ECO:0000256" key="1">
    <source>
        <dbReference type="SAM" id="SignalP"/>
    </source>
</evidence>
<evidence type="ECO:0000259" key="2">
    <source>
        <dbReference type="PROSITE" id="PS50132"/>
    </source>
</evidence>
<dbReference type="InterPro" id="IPR044926">
    <property type="entry name" value="RGS_subdomain_2"/>
</dbReference>